<evidence type="ECO:0000313" key="1">
    <source>
        <dbReference type="EMBL" id="ORA41957.1"/>
    </source>
</evidence>
<organism evidence="1 2">
    <name type="scientific">Mycobacterium bouchedurhonense</name>
    <dbReference type="NCBI Taxonomy" id="701041"/>
    <lineage>
        <taxon>Bacteria</taxon>
        <taxon>Bacillati</taxon>
        <taxon>Actinomycetota</taxon>
        <taxon>Actinomycetes</taxon>
        <taxon>Mycobacteriales</taxon>
        <taxon>Mycobacteriaceae</taxon>
        <taxon>Mycobacterium</taxon>
        <taxon>Mycobacterium avium complex (MAC)</taxon>
    </lineage>
</organism>
<evidence type="ECO:0000313" key="2">
    <source>
        <dbReference type="Proteomes" id="UP000192293"/>
    </source>
</evidence>
<protein>
    <submittedName>
        <fullName evidence="1">Uncharacterized protein</fullName>
    </submittedName>
</protein>
<proteinExistence type="predicted"/>
<dbReference type="Proteomes" id="UP000192293">
    <property type="component" value="Unassembled WGS sequence"/>
</dbReference>
<accession>A0ABX3S5P1</accession>
<comment type="caution">
    <text evidence="1">The sequence shown here is derived from an EMBL/GenBank/DDBJ whole genome shotgun (WGS) entry which is preliminary data.</text>
</comment>
<keyword evidence="2" id="KW-1185">Reference proteome</keyword>
<reference evidence="1 2" key="1">
    <citation type="submission" date="2017-02" db="EMBL/GenBank/DDBJ databases">
        <title>The new phylogeny of genus Mycobacterium.</title>
        <authorList>
            <person name="Tortoli E."/>
            <person name="Trovato A."/>
            <person name="Cirillo D.M."/>
        </authorList>
    </citation>
    <scope>NUCLEOTIDE SEQUENCE [LARGE SCALE GENOMIC DNA]</scope>
    <source>
        <strain evidence="1 2">DSM 45439</strain>
    </source>
</reference>
<name>A0ABX3S5P1_MYCBC</name>
<dbReference type="EMBL" id="MVHL01000101">
    <property type="protein sequence ID" value="ORA41957.1"/>
    <property type="molecule type" value="Genomic_DNA"/>
</dbReference>
<gene>
    <name evidence="1" type="ORF">BST19_26920</name>
</gene>
<sequence length="59" mass="6055">MLDEFEEFVIAAVAQDLRNLAGFAAKALGQCGNGIADGYTQQGLQAGPGSLAQLNPLCS</sequence>